<comment type="caution">
    <text evidence="2">The sequence shown here is derived from an EMBL/GenBank/DDBJ whole genome shotgun (WGS) entry which is preliminary data.</text>
</comment>
<evidence type="ECO:0000313" key="2">
    <source>
        <dbReference type="EMBL" id="MBN3580663.1"/>
    </source>
</evidence>
<feature type="signal peptide" evidence="1">
    <location>
        <begin position="1"/>
        <end position="19"/>
    </location>
</feature>
<name>A0ABS3A8H7_9VIBR</name>
<dbReference type="RefSeq" id="WP_206372301.1">
    <property type="nucleotide sequence ID" value="NZ_CAWPTM010000141.1"/>
</dbReference>
<evidence type="ECO:0000256" key="1">
    <source>
        <dbReference type="SAM" id="SignalP"/>
    </source>
</evidence>
<organism evidence="2 3">
    <name type="scientific">Vibrio neptunius</name>
    <dbReference type="NCBI Taxonomy" id="170651"/>
    <lineage>
        <taxon>Bacteria</taxon>
        <taxon>Pseudomonadati</taxon>
        <taxon>Pseudomonadota</taxon>
        <taxon>Gammaproteobacteria</taxon>
        <taxon>Vibrionales</taxon>
        <taxon>Vibrionaceae</taxon>
        <taxon>Vibrio</taxon>
    </lineage>
</organism>
<dbReference type="EMBL" id="JAFHLB010000067">
    <property type="protein sequence ID" value="MBN3580663.1"/>
    <property type="molecule type" value="Genomic_DNA"/>
</dbReference>
<accession>A0ABS3A8H7</accession>
<keyword evidence="1" id="KW-0732">Signal</keyword>
<keyword evidence="3" id="KW-1185">Reference proteome</keyword>
<sequence>MKRVSIAFFGIMLSAMAMASTTVQHEEQCKTQLNAALPTLKDIANGLTPAPTESVEKSKQAVLKAESYGEKGEYCKAYQALVAD</sequence>
<reference evidence="2 3" key="1">
    <citation type="submission" date="2021-02" db="EMBL/GenBank/DDBJ databases">
        <title>Draft Genome Sequences of 5 Vibrio neptunius Strains Isolated From of Bivalve Hatcheries.</title>
        <authorList>
            <person name="Galvis F."/>
            <person name="Barja J.L."/>
            <person name="Lemos M.L."/>
            <person name="Balado M."/>
        </authorList>
    </citation>
    <scope>NUCLEOTIDE SEQUENCE [LARGE SCALE GENOMIC DNA]</scope>
    <source>
        <strain evidence="2 3">PP-145.98</strain>
    </source>
</reference>
<evidence type="ECO:0000313" key="3">
    <source>
        <dbReference type="Proteomes" id="UP000779070"/>
    </source>
</evidence>
<gene>
    <name evidence="2" type="ORF">JYA62_23925</name>
</gene>
<proteinExistence type="predicted"/>
<protein>
    <submittedName>
        <fullName evidence="2">Uncharacterized protein</fullName>
    </submittedName>
</protein>
<dbReference type="Proteomes" id="UP000779070">
    <property type="component" value="Unassembled WGS sequence"/>
</dbReference>
<feature type="chain" id="PRO_5046267843" evidence="1">
    <location>
        <begin position="20"/>
        <end position="84"/>
    </location>
</feature>